<protein>
    <submittedName>
        <fullName evidence="1">Glycosyltransferase involved in cell wall biosynthesis</fullName>
    </submittedName>
</protein>
<dbReference type="SUPFAM" id="SSF53756">
    <property type="entry name" value="UDP-Glycosyltransferase/glycogen phosphorylase"/>
    <property type="match status" value="1"/>
</dbReference>
<organism evidence="1 2">
    <name type="scientific">Nitrosospira multiformis</name>
    <dbReference type="NCBI Taxonomy" id="1231"/>
    <lineage>
        <taxon>Bacteria</taxon>
        <taxon>Pseudomonadati</taxon>
        <taxon>Pseudomonadota</taxon>
        <taxon>Betaproteobacteria</taxon>
        <taxon>Nitrosomonadales</taxon>
        <taxon>Nitrosomonadaceae</taxon>
        <taxon>Nitrosospira</taxon>
    </lineage>
</organism>
<dbReference type="InterPro" id="IPR050194">
    <property type="entry name" value="Glycosyltransferase_grp1"/>
</dbReference>
<reference evidence="1 2" key="1">
    <citation type="submission" date="2018-04" db="EMBL/GenBank/DDBJ databases">
        <title>Active sludge and wastewater microbial communities from Klosterneuburg, Austria.</title>
        <authorList>
            <person name="Wagner M."/>
        </authorList>
    </citation>
    <scope>NUCLEOTIDE SEQUENCE [LARGE SCALE GENOMIC DNA]</scope>
    <source>
        <strain evidence="1 2">Nl12</strain>
    </source>
</reference>
<dbReference type="PANTHER" id="PTHR45947">
    <property type="entry name" value="SULFOQUINOVOSYL TRANSFERASE SQD2"/>
    <property type="match status" value="1"/>
</dbReference>
<dbReference type="Pfam" id="PF13692">
    <property type="entry name" value="Glyco_trans_1_4"/>
    <property type="match status" value="1"/>
</dbReference>
<gene>
    <name evidence="1" type="ORF">C8R21_11285</name>
</gene>
<keyword evidence="1" id="KW-0808">Transferase</keyword>
<dbReference type="EMBL" id="QAOK01000012">
    <property type="protein sequence ID" value="PTQ81040.1"/>
    <property type="molecule type" value="Genomic_DNA"/>
</dbReference>
<dbReference type="Proteomes" id="UP000244152">
    <property type="component" value="Unassembled WGS sequence"/>
</dbReference>
<evidence type="ECO:0000313" key="2">
    <source>
        <dbReference type="Proteomes" id="UP000244152"/>
    </source>
</evidence>
<sequence>MTQVIIFQYRLLHYRLAFFNLLRQSCALRGINLCLVHGGATRREAVKKDEGSLPWAYKVQNRVWELGERDIIWQPFPAALGDPDLVIVMQENRILSNYPLLLRRKLGGPKVAYWGHGANFQSNASRGLREQWKRFTLTRVDWWFAYTELSANIVERNGYPRNRITCVNNAIDNEGFRSDLMAVTDDCVERLRADIGGSSIGLFCGSLYPDKRLDFMIAAADYVHAELPDFRLIVIGDGPSAGEIRSAVRSRPWIKYLGALRGLEKAPYFRLADVIFNPGAVGLHVLDAFYAGLPMATTLDAKHGPEIAYLKDGHNGIISPDNVEIYSQRVIRVLKDRPEHARLRLAATEGARLYTLNNMVERFVDGIERCLQSPGHR</sequence>
<proteinExistence type="predicted"/>
<dbReference type="AlphaFoldDB" id="A0A2T5IB43"/>
<accession>A0A2T5IB43</accession>
<evidence type="ECO:0000313" key="1">
    <source>
        <dbReference type="EMBL" id="PTQ81040.1"/>
    </source>
</evidence>
<name>A0A2T5IB43_9PROT</name>
<dbReference type="CDD" id="cd03801">
    <property type="entry name" value="GT4_PimA-like"/>
    <property type="match status" value="1"/>
</dbReference>
<comment type="caution">
    <text evidence="1">The sequence shown here is derived from an EMBL/GenBank/DDBJ whole genome shotgun (WGS) entry which is preliminary data.</text>
</comment>
<dbReference type="Gene3D" id="3.40.50.2000">
    <property type="entry name" value="Glycogen Phosphorylase B"/>
    <property type="match status" value="2"/>
</dbReference>
<dbReference type="GO" id="GO:0016757">
    <property type="term" value="F:glycosyltransferase activity"/>
    <property type="evidence" value="ECO:0007669"/>
    <property type="project" value="TreeGrafter"/>
</dbReference>
<dbReference type="PANTHER" id="PTHR45947:SF3">
    <property type="entry name" value="SULFOQUINOVOSYL TRANSFERASE SQD2"/>
    <property type="match status" value="1"/>
</dbReference>